<keyword evidence="3" id="KW-1185">Reference proteome</keyword>
<evidence type="ECO:0000313" key="3">
    <source>
        <dbReference type="Proteomes" id="UP000079169"/>
    </source>
</evidence>
<dbReference type="GO" id="GO:0035336">
    <property type="term" value="P:long-chain fatty-acyl-CoA metabolic process"/>
    <property type="evidence" value="ECO:0007669"/>
    <property type="project" value="TreeGrafter"/>
</dbReference>
<reference evidence="4" key="1">
    <citation type="submission" date="2025-08" db="UniProtKB">
        <authorList>
            <consortium name="RefSeq"/>
        </authorList>
    </citation>
    <scope>IDENTIFICATION</scope>
</reference>
<dbReference type="InterPro" id="IPR013120">
    <property type="entry name" value="FAR_NAD-bd"/>
</dbReference>
<gene>
    <name evidence="4" type="primary">LOC103516632</name>
</gene>
<sequence>MGKRLESVEEFYRDGEILLTGGTGFLGKLVIVKLLRSFPGIRKIYMMVRDKKGASAEERLNALFRNVIFERLHLEVPDFKSKIHVLPCNLELRDLGLSPENKQMLISRVNIVLHGAATLRFDEDLQVAIQTNVRGTREVLNLAKQCPNLKMLTYVSTAFSHARSQIGEVVYEPKTHYKELLELSMICPDDPRLPLMKAKLALESVNTYTLTKAASEHLISEEAKTYPVTIFRPSIVYKVIISED</sequence>
<protein>
    <recommendedName>
        <fullName evidence="1">Fatty acyl-CoA reductase</fullName>
        <ecNumber evidence="1">1.2.1.84</ecNumber>
    </recommendedName>
</protein>
<dbReference type="KEGG" id="dci:103516632"/>
<keyword evidence="1" id="KW-0560">Oxidoreductase</keyword>
<dbReference type="Gene3D" id="3.40.50.720">
    <property type="entry name" value="NAD(P)-binding Rossmann-like Domain"/>
    <property type="match status" value="1"/>
</dbReference>
<dbReference type="PANTHER" id="PTHR11011:SF60">
    <property type="entry name" value="FATTY ACYL-COA REDUCTASE-RELATED"/>
    <property type="match status" value="1"/>
</dbReference>
<feature type="domain" description="Thioester reductase (TE)" evidence="2">
    <location>
        <begin position="19"/>
        <end position="237"/>
    </location>
</feature>
<dbReference type="GO" id="GO:0005777">
    <property type="term" value="C:peroxisome"/>
    <property type="evidence" value="ECO:0007669"/>
    <property type="project" value="TreeGrafter"/>
</dbReference>
<keyword evidence="1" id="KW-0444">Lipid biosynthesis</keyword>
<evidence type="ECO:0000259" key="2">
    <source>
        <dbReference type="Pfam" id="PF07993"/>
    </source>
</evidence>
<organism evidence="3 4">
    <name type="scientific">Diaphorina citri</name>
    <name type="common">Asian citrus psyllid</name>
    <dbReference type="NCBI Taxonomy" id="121845"/>
    <lineage>
        <taxon>Eukaryota</taxon>
        <taxon>Metazoa</taxon>
        <taxon>Ecdysozoa</taxon>
        <taxon>Arthropoda</taxon>
        <taxon>Hexapoda</taxon>
        <taxon>Insecta</taxon>
        <taxon>Pterygota</taxon>
        <taxon>Neoptera</taxon>
        <taxon>Paraneoptera</taxon>
        <taxon>Hemiptera</taxon>
        <taxon>Sternorrhyncha</taxon>
        <taxon>Psylloidea</taxon>
        <taxon>Psyllidae</taxon>
        <taxon>Diaphorininae</taxon>
        <taxon>Diaphorina</taxon>
    </lineage>
</organism>
<evidence type="ECO:0000313" key="4">
    <source>
        <dbReference type="RefSeq" id="XP_026684771.1"/>
    </source>
</evidence>
<dbReference type="PANTHER" id="PTHR11011">
    <property type="entry name" value="MALE STERILITY PROTEIN 2-RELATED"/>
    <property type="match status" value="1"/>
</dbReference>
<dbReference type="EC" id="1.2.1.84" evidence="1"/>
<dbReference type="Pfam" id="PF07993">
    <property type="entry name" value="NAD_binding_4"/>
    <property type="match status" value="1"/>
</dbReference>
<dbReference type="GeneID" id="103516632"/>
<comment type="similarity">
    <text evidence="1">Belongs to the fatty acyl-CoA reductase family.</text>
</comment>
<dbReference type="GO" id="GO:0080019">
    <property type="term" value="F:alcohol-forming very long-chain fatty acyl-CoA reductase activity"/>
    <property type="evidence" value="ECO:0007669"/>
    <property type="project" value="InterPro"/>
</dbReference>
<dbReference type="InterPro" id="IPR036291">
    <property type="entry name" value="NAD(P)-bd_dom_sf"/>
</dbReference>
<dbReference type="InterPro" id="IPR026055">
    <property type="entry name" value="FAR"/>
</dbReference>
<dbReference type="GO" id="GO:0102965">
    <property type="term" value="F:alcohol-forming long-chain fatty acyl-CoA reductase activity"/>
    <property type="evidence" value="ECO:0007669"/>
    <property type="project" value="UniProtKB-EC"/>
</dbReference>
<dbReference type="STRING" id="121845.A0A3Q0J8L2"/>
<evidence type="ECO:0000256" key="1">
    <source>
        <dbReference type="RuleBase" id="RU363097"/>
    </source>
</evidence>
<dbReference type="SUPFAM" id="SSF51735">
    <property type="entry name" value="NAD(P)-binding Rossmann-fold domains"/>
    <property type="match status" value="1"/>
</dbReference>
<dbReference type="RefSeq" id="XP_026684771.1">
    <property type="nucleotide sequence ID" value="XM_026828970.1"/>
</dbReference>
<keyword evidence="1" id="KW-0443">Lipid metabolism</keyword>
<keyword evidence="1" id="KW-0521">NADP</keyword>
<accession>A0A3Q0J8L2</accession>
<comment type="catalytic activity">
    <reaction evidence="1">
        <text>a long-chain fatty acyl-CoA + 2 NADPH + 2 H(+) = a long-chain primary fatty alcohol + 2 NADP(+) + CoA</text>
        <dbReference type="Rhea" id="RHEA:52716"/>
        <dbReference type="ChEBI" id="CHEBI:15378"/>
        <dbReference type="ChEBI" id="CHEBI:57287"/>
        <dbReference type="ChEBI" id="CHEBI:57783"/>
        <dbReference type="ChEBI" id="CHEBI:58349"/>
        <dbReference type="ChEBI" id="CHEBI:77396"/>
        <dbReference type="ChEBI" id="CHEBI:83139"/>
        <dbReference type="EC" id="1.2.1.84"/>
    </reaction>
</comment>
<dbReference type="PaxDb" id="121845-A0A3Q0J8L2"/>
<name>A0A3Q0J8L2_DIACI</name>
<dbReference type="AlphaFoldDB" id="A0A3Q0J8L2"/>
<comment type="function">
    <text evidence="1">Catalyzes the reduction of fatty acyl-CoA to fatty alcohols.</text>
</comment>
<dbReference type="Proteomes" id="UP000079169">
    <property type="component" value="Unplaced"/>
</dbReference>
<proteinExistence type="inferred from homology"/>